<organism evidence="1 3">
    <name type="scientific">Diaphorina citri</name>
    <name type="common">Asian citrus psyllid</name>
    <dbReference type="NCBI Taxonomy" id="121845"/>
    <lineage>
        <taxon>Eukaryota</taxon>
        <taxon>Metazoa</taxon>
        <taxon>Ecdysozoa</taxon>
        <taxon>Arthropoda</taxon>
        <taxon>Hexapoda</taxon>
        <taxon>Insecta</taxon>
        <taxon>Pterygota</taxon>
        <taxon>Neoptera</taxon>
        <taxon>Paraneoptera</taxon>
        <taxon>Hemiptera</taxon>
        <taxon>Sternorrhyncha</taxon>
        <taxon>Psylloidea</taxon>
        <taxon>Psyllidae</taxon>
        <taxon>Diaphorininae</taxon>
        <taxon>Diaphorina</taxon>
    </lineage>
</organism>
<keyword evidence="1" id="KW-1185">Reference proteome</keyword>
<dbReference type="GO" id="GO:0005739">
    <property type="term" value="C:mitochondrion"/>
    <property type="evidence" value="ECO:0007669"/>
    <property type="project" value="InterPro"/>
</dbReference>
<accession>A0A3Q0JGY9</accession>
<dbReference type="Proteomes" id="UP000079169">
    <property type="component" value="Unplaced"/>
</dbReference>
<dbReference type="Pfam" id="PF15880">
    <property type="entry name" value="NDUFV3"/>
    <property type="match status" value="1"/>
</dbReference>
<protein>
    <submittedName>
        <fullName evidence="2">Uncharacterized protein LOC113472191 isoform X1</fullName>
    </submittedName>
    <submittedName>
        <fullName evidence="3">Uncharacterized protein LOC113472191 isoform X2</fullName>
    </submittedName>
</protein>
<dbReference type="AlphaFoldDB" id="A0A3Q0JGY9"/>
<proteinExistence type="predicted"/>
<gene>
    <name evidence="2 3" type="primary">LOC113472191</name>
</gene>
<evidence type="ECO:0000313" key="3">
    <source>
        <dbReference type="RefSeq" id="XP_026687644.1"/>
    </source>
</evidence>
<dbReference type="RefSeq" id="XP_026687643.1">
    <property type="nucleotide sequence ID" value="XM_026831842.1"/>
</dbReference>
<dbReference type="GO" id="GO:0045271">
    <property type="term" value="C:respiratory chain complex I"/>
    <property type="evidence" value="ECO:0007669"/>
    <property type="project" value="InterPro"/>
</dbReference>
<dbReference type="KEGG" id="dci:113472191"/>
<dbReference type="GeneID" id="113472191"/>
<dbReference type="STRING" id="121845.A0A3Q0JGY9"/>
<name>A0A3Q0JGY9_DIACI</name>
<dbReference type="InterPro" id="IPR026193">
    <property type="entry name" value="NDUFV3"/>
</dbReference>
<sequence>MNSSRAFAAKLAKNVKSSNLVSRYSSGSSGQNVSGNVPGLSEKVLAVPKSAVGPGASKSSDYKNPEYFSYNKNSYFEAEIEMLKYRCPQPKAKESRVHK</sequence>
<evidence type="ECO:0000313" key="2">
    <source>
        <dbReference type="RefSeq" id="XP_026687643.1"/>
    </source>
</evidence>
<dbReference type="PaxDb" id="121845-A0A3Q0JGY9"/>
<dbReference type="RefSeq" id="XP_026687644.1">
    <property type="nucleotide sequence ID" value="XM_026831843.1"/>
</dbReference>
<evidence type="ECO:0000313" key="1">
    <source>
        <dbReference type="Proteomes" id="UP000079169"/>
    </source>
</evidence>
<reference evidence="2 3" key="1">
    <citation type="submission" date="2025-04" db="UniProtKB">
        <authorList>
            <consortium name="RefSeq"/>
        </authorList>
    </citation>
    <scope>IDENTIFICATION</scope>
</reference>